<proteinExistence type="inferred from homology"/>
<dbReference type="RefSeq" id="XP_025560852.1">
    <property type="nucleotide sequence ID" value="XM_025711467.1"/>
</dbReference>
<dbReference type="GeneID" id="37216059"/>
<feature type="domain" description="AMP-binding enzyme C-terminal" evidence="4">
    <location>
        <begin position="398"/>
        <end position="480"/>
    </location>
</feature>
<accession>A0A319BVA2</accession>
<dbReference type="OrthoDB" id="1898221at2759"/>
<dbReference type="Gene3D" id="3.30.300.30">
    <property type="match status" value="1"/>
</dbReference>
<evidence type="ECO:0000259" key="4">
    <source>
        <dbReference type="Pfam" id="PF13193"/>
    </source>
</evidence>
<feature type="domain" description="AMP-dependent synthetase/ligase" evidence="3">
    <location>
        <begin position="41"/>
        <end position="341"/>
    </location>
</feature>
<evidence type="ECO:0000313" key="5">
    <source>
        <dbReference type="EMBL" id="PYH67058.1"/>
    </source>
</evidence>
<evidence type="ECO:0000256" key="1">
    <source>
        <dbReference type="ARBA" id="ARBA00006432"/>
    </source>
</evidence>
<gene>
    <name evidence="5" type="ORF">BO88DRAFT_466285</name>
</gene>
<evidence type="ECO:0000259" key="3">
    <source>
        <dbReference type="Pfam" id="PF00501"/>
    </source>
</evidence>
<evidence type="ECO:0000313" key="6">
    <source>
        <dbReference type="Proteomes" id="UP000248405"/>
    </source>
</evidence>
<dbReference type="SUPFAM" id="SSF56801">
    <property type="entry name" value="Acetyl-CoA synthetase-like"/>
    <property type="match status" value="1"/>
</dbReference>
<organism evidence="5 6">
    <name type="scientific">Aspergillus vadensis (strain CBS 113365 / IMI 142717 / IBT 24658)</name>
    <dbReference type="NCBI Taxonomy" id="1448311"/>
    <lineage>
        <taxon>Eukaryota</taxon>
        <taxon>Fungi</taxon>
        <taxon>Dikarya</taxon>
        <taxon>Ascomycota</taxon>
        <taxon>Pezizomycotina</taxon>
        <taxon>Eurotiomycetes</taxon>
        <taxon>Eurotiomycetidae</taxon>
        <taxon>Eurotiales</taxon>
        <taxon>Aspergillaceae</taxon>
        <taxon>Aspergillus</taxon>
        <taxon>Aspergillus subgen. Circumdati</taxon>
    </lineage>
</organism>
<dbReference type="PROSITE" id="PS00455">
    <property type="entry name" value="AMP_BINDING"/>
    <property type="match status" value="1"/>
</dbReference>
<dbReference type="PANTHER" id="PTHR24096">
    <property type="entry name" value="LONG-CHAIN-FATTY-ACID--COA LIGASE"/>
    <property type="match status" value="1"/>
</dbReference>
<dbReference type="InterPro" id="IPR000873">
    <property type="entry name" value="AMP-dep_synth/lig_dom"/>
</dbReference>
<dbReference type="Gene3D" id="3.40.50.980">
    <property type="match status" value="2"/>
</dbReference>
<keyword evidence="6" id="KW-1185">Reference proteome</keyword>
<name>A0A319BVA2_ASPVC</name>
<dbReference type="InterPro" id="IPR025110">
    <property type="entry name" value="AMP-bd_C"/>
</dbReference>
<dbReference type="InterPro" id="IPR020845">
    <property type="entry name" value="AMP-binding_CS"/>
</dbReference>
<dbReference type="EMBL" id="KZ821631">
    <property type="protein sequence ID" value="PYH67058.1"/>
    <property type="molecule type" value="Genomic_DNA"/>
</dbReference>
<dbReference type="PANTHER" id="PTHR24096:SF149">
    <property type="entry name" value="AMP-BINDING DOMAIN-CONTAINING PROTEIN-RELATED"/>
    <property type="match status" value="1"/>
</dbReference>
<dbReference type="Gene3D" id="3.40.50.12780">
    <property type="entry name" value="N-terminal domain of ligase-like"/>
    <property type="match status" value="1"/>
</dbReference>
<reference evidence="5" key="1">
    <citation type="submission" date="2016-12" db="EMBL/GenBank/DDBJ databases">
        <title>The genomes of Aspergillus section Nigri reveals drivers in fungal speciation.</title>
        <authorList>
            <consortium name="DOE Joint Genome Institute"/>
            <person name="Vesth T.C."/>
            <person name="Nybo J."/>
            <person name="Theobald S."/>
            <person name="Brandl J."/>
            <person name="Frisvad J.C."/>
            <person name="Nielsen K.F."/>
            <person name="Lyhne E.K."/>
            <person name="Kogle M.E."/>
            <person name="Kuo A."/>
            <person name="Riley R."/>
            <person name="Clum A."/>
            <person name="Nolan M."/>
            <person name="Lipzen A."/>
            <person name="Salamov A."/>
            <person name="Henrissat B."/>
            <person name="Wiebenga A."/>
            <person name="De Vries R.P."/>
            <person name="Grigoriev I.V."/>
            <person name="Mortensen U.H."/>
            <person name="Andersen M.R."/>
            <person name="Baker S.E."/>
        </authorList>
    </citation>
    <scope>NUCLEOTIDE SEQUENCE [LARGE SCALE GENOMIC DNA]</scope>
    <source>
        <strain evidence="5">CBS 113365</strain>
    </source>
</reference>
<dbReference type="Pfam" id="PF00501">
    <property type="entry name" value="AMP-binding"/>
    <property type="match status" value="1"/>
</dbReference>
<dbReference type="InterPro" id="IPR042099">
    <property type="entry name" value="ANL_N_sf"/>
</dbReference>
<comment type="similarity">
    <text evidence="1">Belongs to the ATP-dependent AMP-binding enzyme family.</text>
</comment>
<dbReference type="InterPro" id="IPR045851">
    <property type="entry name" value="AMP-bd_C_sf"/>
</dbReference>
<dbReference type="Pfam" id="PF13193">
    <property type="entry name" value="AMP-binding_C"/>
    <property type="match status" value="1"/>
</dbReference>
<dbReference type="AlphaFoldDB" id="A0A319BVA2"/>
<protein>
    <submittedName>
        <fullName evidence="5">Acetyl-CoA synthetase-like protein</fullName>
    </submittedName>
</protein>
<dbReference type="GO" id="GO:0016405">
    <property type="term" value="F:CoA-ligase activity"/>
    <property type="evidence" value="ECO:0007669"/>
    <property type="project" value="TreeGrafter"/>
</dbReference>
<dbReference type="Proteomes" id="UP000248405">
    <property type="component" value="Unassembled WGS sequence"/>
</dbReference>
<keyword evidence="2" id="KW-0436">Ligase</keyword>
<sequence length="496" mass="55296">MAPIISDMTVHFRHDRSIAQMMLENPSNVDANKAISEDILTGKTLTYGSLREDAFKAAWALRHRLGLKTGDTVTIIARSCVDYIIATHAIWAAGGIVSTINHSSSAKEITHAIEIIRPQFFIVDGDYEKKLHEALGSEHYDSMTIMTMVSRFAGHLLFPNDLISDSKRVEPEAYVLDGQDARTRCAALVMSSGTTGLPKAVMLSHYNLTGICEGLRAHNPDNWRESMREVFFPSLSHIYGLYVCALMSPWLGYYVCMVSQFQLETYCQLMHEKRATLARLVPPVAVMLAENPIVDQYQYPDLEYFSCSAAPLKPAVASKHMAVLNCPLALQKGESETRTLLSLPGYKDNGEGTRESMHGPGWYKTGDIGYLNDKGYLIIVDRLKDVIKYKGFQISPTELEEIIGRHPMVKDSGVTSIWDDVEGTEIPLAFVVPSSPIASIDRESLAKEIQDLVAREVAGYKKLRGGVRFIDQLPRNLTGKMLRRQLRDRAGSKAHL</sequence>
<evidence type="ECO:0000256" key="2">
    <source>
        <dbReference type="ARBA" id="ARBA00022598"/>
    </source>
</evidence>